<comment type="similarity">
    <text evidence="3">Belongs to the flavoredoxin family.</text>
</comment>
<evidence type="ECO:0000313" key="5">
    <source>
        <dbReference type="EMBL" id="KAK4236625.1"/>
    </source>
</evidence>
<keyword evidence="2" id="KW-0285">Flavoprotein</keyword>
<comment type="cofactor">
    <cofactor evidence="1">
        <name>FMN</name>
        <dbReference type="ChEBI" id="CHEBI:58210"/>
    </cofactor>
</comment>
<proteinExistence type="inferred from homology"/>
<dbReference type="SUPFAM" id="SSF50475">
    <property type="entry name" value="FMN-binding split barrel"/>
    <property type="match status" value="1"/>
</dbReference>
<protein>
    <recommendedName>
        <fullName evidence="4">Flavin reductase like domain-containing protein</fullName>
    </recommendedName>
</protein>
<evidence type="ECO:0000256" key="2">
    <source>
        <dbReference type="ARBA" id="ARBA00022630"/>
    </source>
</evidence>
<dbReference type="AlphaFoldDB" id="A0AAN7C7F5"/>
<dbReference type="Gene3D" id="2.30.110.10">
    <property type="entry name" value="Electron Transport, Fmn-binding Protein, Chain A"/>
    <property type="match status" value="1"/>
</dbReference>
<keyword evidence="6" id="KW-1185">Reference proteome</keyword>
<sequence length="247" mass="27532">MPPSSHSIISPAILYWGTPVVLISSENEDGTSNLAPMSSAWWLGRSCMLGLGASSKTAQNMLRTGQCVLNLPDDTMAGPVNLLADTTGVDPVPPGKLERNYRFVHDKWARAGLTPQPADFVRPARVLECPVQMECEVVEVNDMRKDLPDRTGLVKAIEVRVLRVHIFPALRMAGHPNRIDPDRWRPLIMSFQDFYGLRDGKVADSVLGRISEEKYRAFTKSGVKRLSGDDDDEIVARETFFERQVVL</sequence>
<comment type="caution">
    <text evidence="5">The sequence shown here is derived from an EMBL/GenBank/DDBJ whole genome shotgun (WGS) entry which is preliminary data.</text>
</comment>
<dbReference type="PANTHER" id="PTHR43567">
    <property type="entry name" value="FLAVOREDOXIN-RELATED-RELATED"/>
    <property type="match status" value="1"/>
</dbReference>
<organism evidence="5 6">
    <name type="scientific">Achaetomium macrosporum</name>
    <dbReference type="NCBI Taxonomy" id="79813"/>
    <lineage>
        <taxon>Eukaryota</taxon>
        <taxon>Fungi</taxon>
        <taxon>Dikarya</taxon>
        <taxon>Ascomycota</taxon>
        <taxon>Pezizomycotina</taxon>
        <taxon>Sordariomycetes</taxon>
        <taxon>Sordariomycetidae</taxon>
        <taxon>Sordariales</taxon>
        <taxon>Chaetomiaceae</taxon>
        <taxon>Achaetomium</taxon>
    </lineage>
</organism>
<evidence type="ECO:0000256" key="3">
    <source>
        <dbReference type="ARBA" id="ARBA00038054"/>
    </source>
</evidence>
<dbReference type="Proteomes" id="UP001303760">
    <property type="component" value="Unassembled WGS sequence"/>
</dbReference>
<dbReference type="InterPro" id="IPR052174">
    <property type="entry name" value="Flavoredoxin"/>
</dbReference>
<dbReference type="EMBL" id="MU860182">
    <property type="protein sequence ID" value="KAK4236625.1"/>
    <property type="molecule type" value="Genomic_DNA"/>
</dbReference>
<gene>
    <name evidence="5" type="ORF">C8A03DRAFT_45418</name>
</gene>
<name>A0AAN7C7F5_9PEZI</name>
<feature type="domain" description="Flavin reductase like" evidence="4">
    <location>
        <begin position="18"/>
        <end position="143"/>
    </location>
</feature>
<evidence type="ECO:0000313" key="6">
    <source>
        <dbReference type="Proteomes" id="UP001303760"/>
    </source>
</evidence>
<reference evidence="5" key="2">
    <citation type="submission" date="2023-05" db="EMBL/GenBank/DDBJ databases">
        <authorList>
            <consortium name="Lawrence Berkeley National Laboratory"/>
            <person name="Steindorff A."/>
            <person name="Hensen N."/>
            <person name="Bonometti L."/>
            <person name="Westerberg I."/>
            <person name="Brannstrom I.O."/>
            <person name="Guillou S."/>
            <person name="Cros-Aarteil S."/>
            <person name="Calhoun S."/>
            <person name="Haridas S."/>
            <person name="Kuo A."/>
            <person name="Mondo S."/>
            <person name="Pangilinan J."/>
            <person name="Riley R."/>
            <person name="Labutti K."/>
            <person name="Andreopoulos B."/>
            <person name="Lipzen A."/>
            <person name="Chen C."/>
            <person name="Yanf M."/>
            <person name="Daum C."/>
            <person name="Ng V."/>
            <person name="Clum A."/>
            <person name="Ohm R."/>
            <person name="Martin F."/>
            <person name="Silar P."/>
            <person name="Natvig D."/>
            <person name="Lalanne C."/>
            <person name="Gautier V."/>
            <person name="Ament-Velasquez S.L."/>
            <person name="Kruys A."/>
            <person name="Hutchinson M.I."/>
            <person name="Powell A.J."/>
            <person name="Barry K."/>
            <person name="Miller A.N."/>
            <person name="Grigoriev I.V."/>
            <person name="Debuchy R."/>
            <person name="Gladieux P."/>
            <person name="Thoren M.H."/>
            <person name="Johannesson H."/>
        </authorList>
    </citation>
    <scope>NUCLEOTIDE SEQUENCE</scope>
    <source>
        <strain evidence="5">CBS 532.94</strain>
    </source>
</reference>
<dbReference type="InterPro" id="IPR002563">
    <property type="entry name" value="Flavin_Rdtase-like_dom"/>
</dbReference>
<reference evidence="5" key="1">
    <citation type="journal article" date="2023" name="Mol. Phylogenet. Evol.">
        <title>Genome-scale phylogeny and comparative genomics of the fungal order Sordariales.</title>
        <authorList>
            <person name="Hensen N."/>
            <person name="Bonometti L."/>
            <person name="Westerberg I."/>
            <person name="Brannstrom I.O."/>
            <person name="Guillou S."/>
            <person name="Cros-Aarteil S."/>
            <person name="Calhoun S."/>
            <person name="Haridas S."/>
            <person name="Kuo A."/>
            <person name="Mondo S."/>
            <person name="Pangilinan J."/>
            <person name="Riley R."/>
            <person name="LaButti K."/>
            <person name="Andreopoulos B."/>
            <person name="Lipzen A."/>
            <person name="Chen C."/>
            <person name="Yan M."/>
            <person name="Daum C."/>
            <person name="Ng V."/>
            <person name="Clum A."/>
            <person name="Steindorff A."/>
            <person name="Ohm R.A."/>
            <person name="Martin F."/>
            <person name="Silar P."/>
            <person name="Natvig D.O."/>
            <person name="Lalanne C."/>
            <person name="Gautier V."/>
            <person name="Ament-Velasquez S.L."/>
            <person name="Kruys A."/>
            <person name="Hutchinson M.I."/>
            <person name="Powell A.J."/>
            <person name="Barry K."/>
            <person name="Miller A.N."/>
            <person name="Grigoriev I.V."/>
            <person name="Debuchy R."/>
            <person name="Gladieux P."/>
            <person name="Hiltunen Thoren M."/>
            <person name="Johannesson H."/>
        </authorList>
    </citation>
    <scope>NUCLEOTIDE SEQUENCE</scope>
    <source>
        <strain evidence="5">CBS 532.94</strain>
    </source>
</reference>
<dbReference type="PANTHER" id="PTHR43567:SF1">
    <property type="entry name" value="FLAVOREDOXIN"/>
    <property type="match status" value="1"/>
</dbReference>
<dbReference type="InterPro" id="IPR012349">
    <property type="entry name" value="Split_barrel_FMN-bd"/>
</dbReference>
<evidence type="ECO:0000256" key="1">
    <source>
        <dbReference type="ARBA" id="ARBA00001917"/>
    </source>
</evidence>
<accession>A0AAN7C7F5</accession>
<evidence type="ECO:0000259" key="4">
    <source>
        <dbReference type="Pfam" id="PF01613"/>
    </source>
</evidence>
<dbReference type="Pfam" id="PF01613">
    <property type="entry name" value="Flavin_Reduct"/>
    <property type="match status" value="1"/>
</dbReference>
<dbReference type="GO" id="GO:0010181">
    <property type="term" value="F:FMN binding"/>
    <property type="evidence" value="ECO:0007669"/>
    <property type="project" value="InterPro"/>
</dbReference>